<dbReference type="Proteomes" id="UP000824881">
    <property type="component" value="Unassembled WGS sequence"/>
</dbReference>
<gene>
    <name evidence="1" type="ORF">CCMSSC00406_0002415</name>
</gene>
<proteinExistence type="predicted"/>
<name>A0ACB7IS95_PLECO</name>
<dbReference type="EMBL" id="WQMT02000007">
    <property type="protein sequence ID" value="KAG9220985.1"/>
    <property type="molecule type" value="Genomic_DNA"/>
</dbReference>
<evidence type="ECO:0000313" key="2">
    <source>
        <dbReference type="Proteomes" id="UP000824881"/>
    </source>
</evidence>
<comment type="caution">
    <text evidence="1">The sequence shown here is derived from an EMBL/GenBank/DDBJ whole genome shotgun (WGS) entry which is preliminary data.</text>
</comment>
<organism evidence="1 2">
    <name type="scientific">Pleurotus cornucopiae</name>
    <name type="common">Cornucopia mushroom</name>
    <dbReference type="NCBI Taxonomy" id="5321"/>
    <lineage>
        <taxon>Eukaryota</taxon>
        <taxon>Fungi</taxon>
        <taxon>Dikarya</taxon>
        <taxon>Basidiomycota</taxon>
        <taxon>Agaricomycotina</taxon>
        <taxon>Agaricomycetes</taxon>
        <taxon>Agaricomycetidae</taxon>
        <taxon>Agaricales</taxon>
        <taxon>Pleurotineae</taxon>
        <taxon>Pleurotaceae</taxon>
        <taxon>Pleurotus</taxon>
    </lineage>
</organism>
<keyword evidence="2" id="KW-1185">Reference proteome</keyword>
<evidence type="ECO:0000313" key="1">
    <source>
        <dbReference type="EMBL" id="KAG9220985.1"/>
    </source>
</evidence>
<sequence length="388" mass="43053">MEDSFQFIIESPQHNQGHKKRPRLVTSCDNWQKIKCLQPSPESKCEACKTAKIPCKFKDRERYFAERSRAIAGSNVPSSYGDERRSSSNPALDAFSVASSSSSPASSHSGPRSTSHSPKASGVVCADGSDYNSRYPSYPPDPRRATSPTSRHTPSSSISSYHSNTRGDSMGYNFIPAGPAQLLQSTHQARSPSYSSRALHLYDSDQSQRPHPDLMPHFIQLFFEQLGSEFPFLNYQEILAEFWEGTLPPLLANCIAALSARYSNLPDLAVRGLHNVSESYSETAKSILTAVAHLPNMDTLHALMLVSWLEYKNNRISSFKVYCQMAMSMAIDLGLSDQHTIQMNPSEVERNRRRSTWANIVQLHLTASSGTSFDYMLSADDSDGSLPP</sequence>
<protein>
    <submittedName>
        <fullName evidence="1">Uncharacterized protein</fullName>
    </submittedName>
</protein>
<accession>A0ACB7IS95</accession>
<reference evidence="1 2" key="1">
    <citation type="journal article" date="2021" name="Appl. Environ. Microbiol.">
        <title>Genetic linkage and physical mapping for an oyster mushroom Pleurotus cornucopiae and QTL analysis for the trait cap color.</title>
        <authorList>
            <person name="Zhang Y."/>
            <person name="Gao W."/>
            <person name="Sonnenberg A."/>
            <person name="Chen Q."/>
            <person name="Zhang J."/>
            <person name="Huang C."/>
        </authorList>
    </citation>
    <scope>NUCLEOTIDE SEQUENCE [LARGE SCALE GENOMIC DNA]</scope>
    <source>
        <strain evidence="1">CCMSSC00406</strain>
    </source>
</reference>